<gene>
    <name evidence="1" type="primary">PLEST005413</name>
    <name evidence="1" type="ORF">PLESTB_001489600</name>
</gene>
<comment type="caution">
    <text evidence="1">The sequence shown here is derived from an EMBL/GenBank/DDBJ whole genome shotgun (WGS) entry which is preliminary data.</text>
</comment>
<name>A0A9W6F7M0_9CHLO</name>
<keyword evidence="2" id="KW-1185">Reference proteome</keyword>
<sequence length="242" mass="27679">MRQRPGLISSVRDGLRELERDNTFNPALWQPGEPTFKAGVKELVRMEETKVCAEIEAAGLDYFSLEQVAKKLSGRKKEQQQALREKRLTKGRLEQLWEQLKVWCAQPGSAMSAEQRAQINKVGAVGAALRQHYPWDVLPAGASSTARIPRLQARLTRAYQDLARCKEEESLIEQEVRRALQYYAYRVRLLEARMGLVVGGGERYLLEFHLAFNQRMLAAFQLLARKGEQIPEDLSRLQLLDD</sequence>
<dbReference type="EMBL" id="BRXU01000028">
    <property type="protein sequence ID" value="GLC59457.1"/>
    <property type="molecule type" value="Genomic_DNA"/>
</dbReference>
<evidence type="ECO:0000313" key="2">
    <source>
        <dbReference type="Proteomes" id="UP001165080"/>
    </source>
</evidence>
<proteinExistence type="predicted"/>
<organism evidence="1 2">
    <name type="scientific">Pleodorina starrii</name>
    <dbReference type="NCBI Taxonomy" id="330485"/>
    <lineage>
        <taxon>Eukaryota</taxon>
        <taxon>Viridiplantae</taxon>
        <taxon>Chlorophyta</taxon>
        <taxon>core chlorophytes</taxon>
        <taxon>Chlorophyceae</taxon>
        <taxon>CS clade</taxon>
        <taxon>Chlamydomonadales</taxon>
        <taxon>Volvocaceae</taxon>
        <taxon>Pleodorina</taxon>
    </lineage>
</organism>
<dbReference type="AlphaFoldDB" id="A0A9W6F7M0"/>
<evidence type="ECO:0000313" key="1">
    <source>
        <dbReference type="EMBL" id="GLC59457.1"/>
    </source>
</evidence>
<reference evidence="1 2" key="1">
    <citation type="journal article" date="2023" name="Commun. Biol.">
        <title>Reorganization of the ancestral sex-determining regions during the evolution of trioecy in Pleodorina starrii.</title>
        <authorList>
            <person name="Takahashi K."/>
            <person name="Suzuki S."/>
            <person name="Kawai-Toyooka H."/>
            <person name="Yamamoto K."/>
            <person name="Hamaji T."/>
            <person name="Ootsuki R."/>
            <person name="Yamaguchi H."/>
            <person name="Kawachi M."/>
            <person name="Higashiyama T."/>
            <person name="Nozaki H."/>
        </authorList>
    </citation>
    <scope>NUCLEOTIDE SEQUENCE [LARGE SCALE GENOMIC DNA]</scope>
    <source>
        <strain evidence="1 2">NIES-4479</strain>
    </source>
</reference>
<dbReference type="Proteomes" id="UP001165080">
    <property type="component" value="Unassembled WGS sequence"/>
</dbReference>
<accession>A0A9W6F7M0</accession>
<protein>
    <submittedName>
        <fullName evidence="1">Uncharacterized protein</fullName>
    </submittedName>
</protein>